<evidence type="ECO:0000259" key="5">
    <source>
        <dbReference type="PROSITE" id="PS50048"/>
    </source>
</evidence>
<feature type="region of interest" description="Disordered" evidence="4">
    <location>
        <begin position="805"/>
        <end position="849"/>
    </location>
</feature>
<dbReference type="InterPro" id="IPR036864">
    <property type="entry name" value="Zn2-C6_fun-type_DNA-bd_sf"/>
</dbReference>
<dbReference type="InParanoid" id="A0A286UNG2"/>
<dbReference type="PROSITE" id="PS50048">
    <property type="entry name" value="ZN2_CY6_FUNGAL_2"/>
    <property type="match status" value="1"/>
</dbReference>
<feature type="region of interest" description="Disordered" evidence="4">
    <location>
        <begin position="1"/>
        <end position="59"/>
    </location>
</feature>
<feature type="domain" description="Zn(2)-C6 fungal-type" evidence="5">
    <location>
        <begin position="63"/>
        <end position="92"/>
    </location>
</feature>
<keyword evidence="2" id="KW-0479">Metal-binding</keyword>
<keyword evidence="7" id="KW-1185">Reference proteome</keyword>
<evidence type="ECO:0000256" key="4">
    <source>
        <dbReference type="SAM" id="MobiDB-lite"/>
    </source>
</evidence>
<dbReference type="GO" id="GO:0003677">
    <property type="term" value="F:DNA binding"/>
    <property type="evidence" value="ECO:0007669"/>
    <property type="project" value="InterPro"/>
</dbReference>
<name>A0A286UNG2_9AGAM</name>
<feature type="compositionally biased region" description="Polar residues" evidence="4">
    <location>
        <begin position="742"/>
        <end position="753"/>
    </location>
</feature>
<proteinExistence type="predicted"/>
<evidence type="ECO:0000313" key="7">
    <source>
        <dbReference type="Proteomes" id="UP000217199"/>
    </source>
</evidence>
<dbReference type="Gene3D" id="4.10.240.10">
    <property type="entry name" value="Zn(2)-C6 fungal-type DNA-binding domain"/>
    <property type="match status" value="1"/>
</dbReference>
<feature type="compositionally biased region" description="Basic and acidic residues" evidence="4">
    <location>
        <begin position="38"/>
        <end position="50"/>
    </location>
</feature>
<comment type="caution">
    <text evidence="6">The sequence shown here is derived from an EMBL/GenBank/DDBJ whole genome shotgun (WGS) entry which is preliminary data.</text>
</comment>
<dbReference type="PANTHER" id="PTHR31001">
    <property type="entry name" value="UNCHARACTERIZED TRANSCRIPTIONAL REGULATORY PROTEIN"/>
    <property type="match status" value="1"/>
</dbReference>
<feature type="region of interest" description="Disordered" evidence="4">
    <location>
        <begin position="137"/>
        <end position="182"/>
    </location>
</feature>
<dbReference type="SMART" id="SM00906">
    <property type="entry name" value="Fungal_trans"/>
    <property type="match status" value="1"/>
</dbReference>
<comment type="subcellular location">
    <subcellularLocation>
        <location evidence="1">Nucleus</location>
    </subcellularLocation>
</comment>
<reference evidence="6 7" key="1">
    <citation type="journal article" date="2017" name="Mol. Ecol.">
        <title>Comparative and population genomic landscape of Phellinus noxius: A hypervariable fungus causing root rot in trees.</title>
        <authorList>
            <person name="Chung C.L."/>
            <person name="Lee T.J."/>
            <person name="Akiba M."/>
            <person name="Lee H.H."/>
            <person name="Kuo T.H."/>
            <person name="Liu D."/>
            <person name="Ke H.M."/>
            <person name="Yokoi T."/>
            <person name="Roa M.B."/>
            <person name="Lu M.J."/>
            <person name="Chang Y.Y."/>
            <person name="Ann P.J."/>
            <person name="Tsai J.N."/>
            <person name="Chen C.Y."/>
            <person name="Tzean S.S."/>
            <person name="Ota Y."/>
            <person name="Hattori T."/>
            <person name="Sahashi N."/>
            <person name="Liou R.F."/>
            <person name="Kikuchi T."/>
            <person name="Tsai I.J."/>
        </authorList>
    </citation>
    <scope>NUCLEOTIDE SEQUENCE [LARGE SCALE GENOMIC DNA]</scope>
    <source>
        <strain evidence="6 7">FFPRI411160</strain>
    </source>
</reference>
<dbReference type="InterPro" id="IPR050613">
    <property type="entry name" value="Sec_Metabolite_Reg"/>
</dbReference>
<protein>
    <recommendedName>
        <fullName evidence="5">Zn(2)-C6 fungal-type domain-containing protein</fullName>
    </recommendedName>
</protein>
<evidence type="ECO:0000256" key="1">
    <source>
        <dbReference type="ARBA" id="ARBA00004123"/>
    </source>
</evidence>
<dbReference type="Pfam" id="PF00172">
    <property type="entry name" value="Zn_clus"/>
    <property type="match status" value="1"/>
</dbReference>
<dbReference type="GO" id="GO:0000981">
    <property type="term" value="F:DNA-binding transcription factor activity, RNA polymerase II-specific"/>
    <property type="evidence" value="ECO:0007669"/>
    <property type="project" value="InterPro"/>
</dbReference>
<dbReference type="SUPFAM" id="SSF57701">
    <property type="entry name" value="Zn2/Cys6 DNA-binding domain"/>
    <property type="match status" value="1"/>
</dbReference>
<dbReference type="Pfam" id="PF04082">
    <property type="entry name" value="Fungal_trans"/>
    <property type="match status" value="1"/>
</dbReference>
<dbReference type="Proteomes" id="UP000217199">
    <property type="component" value="Unassembled WGS sequence"/>
</dbReference>
<evidence type="ECO:0000313" key="6">
    <source>
        <dbReference type="EMBL" id="PAV21136.1"/>
    </source>
</evidence>
<feature type="compositionally biased region" description="Low complexity" evidence="4">
    <location>
        <begin position="775"/>
        <end position="787"/>
    </location>
</feature>
<dbReference type="STRING" id="2282107.A0A286UNG2"/>
<dbReference type="GO" id="GO:0005634">
    <property type="term" value="C:nucleus"/>
    <property type="evidence" value="ECO:0007669"/>
    <property type="project" value="UniProtKB-SubCell"/>
</dbReference>
<dbReference type="GO" id="GO:0006351">
    <property type="term" value="P:DNA-templated transcription"/>
    <property type="evidence" value="ECO:0007669"/>
    <property type="project" value="InterPro"/>
</dbReference>
<dbReference type="GO" id="GO:0008270">
    <property type="term" value="F:zinc ion binding"/>
    <property type="evidence" value="ECO:0007669"/>
    <property type="project" value="InterPro"/>
</dbReference>
<feature type="region of interest" description="Disordered" evidence="4">
    <location>
        <begin position="198"/>
        <end position="221"/>
    </location>
</feature>
<dbReference type="AlphaFoldDB" id="A0A286UNG2"/>
<keyword evidence="3" id="KW-0539">Nucleus</keyword>
<dbReference type="OrthoDB" id="762982at2759"/>
<feature type="region of interest" description="Disordered" evidence="4">
    <location>
        <begin position="705"/>
        <end position="787"/>
    </location>
</feature>
<dbReference type="PANTHER" id="PTHR31001:SF87">
    <property type="entry name" value="COL-21"/>
    <property type="match status" value="1"/>
</dbReference>
<feature type="compositionally biased region" description="Low complexity" evidence="4">
    <location>
        <begin position="811"/>
        <end position="823"/>
    </location>
</feature>
<evidence type="ECO:0000256" key="2">
    <source>
        <dbReference type="ARBA" id="ARBA00022723"/>
    </source>
</evidence>
<dbReference type="InterPro" id="IPR001138">
    <property type="entry name" value="Zn2Cys6_DnaBD"/>
</dbReference>
<evidence type="ECO:0000256" key="3">
    <source>
        <dbReference type="ARBA" id="ARBA00023242"/>
    </source>
</evidence>
<gene>
    <name evidence="6" type="ORF">PNOK_0376300</name>
</gene>
<dbReference type="CDD" id="cd00067">
    <property type="entry name" value="GAL4"/>
    <property type="match status" value="1"/>
</dbReference>
<dbReference type="InterPro" id="IPR007219">
    <property type="entry name" value="XnlR_reg_dom"/>
</dbReference>
<dbReference type="EMBL" id="NBII01000003">
    <property type="protein sequence ID" value="PAV21136.1"/>
    <property type="molecule type" value="Genomic_DNA"/>
</dbReference>
<feature type="compositionally biased region" description="Polar residues" evidence="4">
    <location>
        <begin position="147"/>
        <end position="169"/>
    </location>
</feature>
<accession>A0A286UNG2</accession>
<sequence length="893" mass="98953">MESPSSAAHIQPRFDPSPRPAQRLKSEHADAAFASADDSTRSPTSERDAQNKPPAKRARKAINCEPCRNSKLKCDRGRPCSSCVLRGTVMSCYQGAANEPAEDPRGSKVDPHHEIARIRQSLATLEAYIVRSGVPPSAVAPSASAQKMGSSSQEPPDRTSANVEETFNKSPPGMLNQKGQGGLYAGPTSMVTHLLSFKSPEQREGKEDDGGDSARSGDESTLHLQEQNRSYDDDLLALLPQLHIIDGLVDFYFEYCNWMYRHVHPQSFMAAWNKFKSGQSSDRLVLATLCVIMALAIRYIPERHPLLTSLPPVREQVCERYYEIARDALSRHRVESRSLSLELVELLLVRTHYLTLSKNNSEEIWAIRGELVNIGTAMGLHRDPDKWKMPRDLAERRRWAWWHIILLERWQCFLFGRPLSIASHHFDTRMPSHIDPSVDPDGRLFLPNLHLFRLAFILGSIVDDAVSVRPVPYERVQERDNELLTWLEDLPKELDLDEYRLARALASPMPQQMRLGVQSIIIRTSYYHIRFSLHRPYAAAAHDAQRAAAAAANNKKKGLSVNSAAMSEHMAHSLETAVSAADSLIQLVGQARPDLLANSSLAVPGHVHWGPFHCFSAAMFFSFQLIANPDQPGASLFRTKIRRVLDILTMSRGVAIADKAIDMLTALAPLYEAPESGETTEQREKKRRQVLKIVKGLAFPYHDSPAYPNSHVDSPLRRGMLDSPHGSNSVSPPSSHPIPLSASASTGPISPTTHLHLPHAIPEGVNVDSPIDGRPSPTAHTTTAPPYAQTAPHVQHSVHGNAHLSQNVHHSSSPSGSLVYGSGNSIPPPQYVPQLQQPRPPHQPFPVHTPEYGEAAYVQGANDSMWGASVGFGQGEWARFLDVMQRHDNPHNM</sequence>
<organism evidence="6 7">
    <name type="scientific">Pyrrhoderma noxium</name>
    <dbReference type="NCBI Taxonomy" id="2282107"/>
    <lineage>
        <taxon>Eukaryota</taxon>
        <taxon>Fungi</taxon>
        <taxon>Dikarya</taxon>
        <taxon>Basidiomycota</taxon>
        <taxon>Agaricomycotina</taxon>
        <taxon>Agaricomycetes</taxon>
        <taxon>Hymenochaetales</taxon>
        <taxon>Hymenochaetaceae</taxon>
        <taxon>Pyrrhoderma</taxon>
    </lineage>
</organism>
<dbReference type="CDD" id="cd12148">
    <property type="entry name" value="fungal_TF_MHR"/>
    <property type="match status" value="1"/>
</dbReference>